<sequence length="106" mass="10883">MFSPALPGALSSPGAPSAGDAAPPWPGSTIVAVEGDARYGFSVTRLDGSVEHPPTLSEATAECEEHDDPTDVAVCVARVETRYAGLDDVRLSLEWAQRTGGSATVG</sequence>
<proteinExistence type="predicted"/>
<evidence type="ECO:0000313" key="2">
    <source>
        <dbReference type="EMBL" id="ALX03605.1"/>
    </source>
</evidence>
<keyword evidence="3" id="KW-1185">Reference proteome</keyword>
<dbReference type="AlphaFoldDB" id="A0A0U4CDU9"/>
<dbReference type="EMBL" id="CP011502">
    <property type="protein sequence ID" value="ALX03605.1"/>
    <property type="molecule type" value="Genomic_DNA"/>
</dbReference>
<dbReference type="Proteomes" id="UP000067689">
    <property type="component" value="Chromosome"/>
</dbReference>
<name>A0A0U4CDU9_9ACTN</name>
<feature type="compositionally biased region" description="Low complexity" evidence="1">
    <location>
        <begin position="1"/>
        <end position="22"/>
    </location>
</feature>
<accession>A0A0U4CDU9</accession>
<feature type="region of interest" description="Disordered" evidence="1">
    <location>
        <begin position="1"/>
        <end position="29"/>
    </location>
</feature>
<protein>
    <submittedName>
        <fullName evidence="2">Uncharacterized protein</fullName>
    </submittedName>
</protein>
<reference evidence="2 3" key="1">
    <citation type="journal article" date="1991" name="Int. J. Syst. Bacteriol.">
        <title>Description of the erythromycin-producing bacterium Arthrobacter sp. strain NRRL B-3381 as Aeromicrobium erythreum gen. nov., sp. nov.</title>
        <authorList>
            <person name="Miller E.S."/>
            <person name="Woese C.R."/>
            <person name="Brenner S."/>
        </authorList>
    </citation>
    <scope>NUCLEOTIDE SEQUENCE [LARGE SCALE GENOMIC DNA]</scope>
    <source>
        <strain evidence="2 3">AR18</strain>
    </source>
</reference>
<evidence type="ECO:0000256" key="1">
    <source>
        <dbReference type="SAM" id="MobiDB-lite"/>
    </source>
</evidence>
<gene>
    <name evidence="2" type="ORF">AERYTH_02280</name>
</gene>
<dbReference type="KEGG" id="aer:AERYTH_02280"/>
<evidence type="ECO:0000313" key="3">
    <source>
        <dbReference type="Proteomes" id="UP000067689"/>
    </source>
</evidence>
<organism evidence="2 3">
    <name type="scientific">Aeromicrobium erythreum</name>
    <dbReference type="NCBI Taxonomy" id="2041"/>
    <lineage>
        <taxon>Bacteria</taxon>
        <taxon>Bacillati</taxon>
        <taxon>Actinomycetota</taxon>
        <taxon>Actinomycetes</taxon>
        <taxon>Propionibacteriales</taxon>
        <taxon>Nocardioidaceae</taxon>
        <taxon>Aeromicrobium</taxon>
    </lineage>
</organism>
<dbReference type="PATRIC" id="fig|2041.4.peg.482"/>